<keyword evidence="1" id="KW-0808">Transferase</keyword>
<dbReference type="PANTHER" id="PTHR43861">
    <property type="entry name" value="TRANS-ACONITATE 2-METHYLTRANSFERASE-RELATED"/>
    <property type="match status" value="1"/>
</dbReference>
<dbReference type="InterPro" id="IPR029063">
    <property type="entry name" value="SAM-dependent_MTases_sf"/>
</dbReference>
<dbReference type="HAMAP" id="MF_01589">
    <property type="entry name" value="Cx_SAM_synthase"/>
    <property type="match status" value="1"/>
</dbReference>
<evidence type="ECO:0000259" key="3">
    <source>
        <dbReference type="Pfam" id="PF13847"/>
    </source>
</evidence>
<dbReference type="Pfam" id="PF13847">
    <property type="entry name" value="Methyltransf_31"/>
    <property type="match status" value="1"/>
</dbReference>
<proteinExistence type="inferred from homology"/>
<dbReference type="EMBL" id="FPHP01000047">
    <property type="protein sequence ID" value="SFV75823.1"/>
    <property type="molecule type" value="Genomic_DNA"/>
</dbReference>
<dbReference type="PANTHER" id="PTHR43861:SF2">
    <property type="entry name" value="CARBOXY-S-ADENOSYL-L-METHIONINE SYNTHASE"/>
    <property type="match status" value="1"/>
</dbReference>
<dbReference type="CDD" id="cd02440">
    <property type="entry name" value="AdoMet_MTases"/>
    <property type="match status" value="1"/>
</dbReference>
<dbReference type="Gene3D" id="3.40.50.150">
    <property type="entry name" value="Vaccinia Virus protein VP39"/>
    <property type="match status" value="1"/>
</dbReference>
<dbReference type="GO" id="GO:0016740">
    <property type="term" value="F:transferase activity"/>
    <property type="evidence" value="ECO:0007669"/>
    <property type="project" value="UniProtKB-KW"/>
</dbReference>
<dbReference type="SUPFAM" id="SSF53335">
    <property type="entry name" value="S-adenosyl-L-methionine-dependent methyltransferases"/>
    <property type="match status" value="1"/>
</dbReference>
<gene>
    <name evidence="4" type="ORF">MNB_SM-3-292</name>
</gene>
<dbReference type="AlphaFoldDB" id="A0A1W1D5B8"/>
<dbReference type="PIRSF" id="PIRSF006325">
    <property type="entry name" value="MeTrfase_bac"/>
    <property type="match status" value="1"/>
</dbReference>
<dbReference type="NCBIfam" id="TIGR00740">
    <property type="entry name" value="carboxy-S-adenosyl-L-methionine synthase CmoA"/>
    <property type="match status" value="1"/>
</dbReference>
<dbReference type="InterPro" id="IPR025714">
    <property type="entry name" value="Methyltranfer_dom"/>
</dbReference>
<feature type="domain" description="Methyltransferase" evidence="3">
    <location>
        <begin position="51"/>
        <end position="171"/>
    </location>
</feature>
<sequence>MNDKVFAKPIKKQFEFDEEVAAVFDDMLTRSIPFYEESQKIIEFFVLKYLQDGGKVYDLGCSTASLLINIHRKLQVDATLIGLDNSEAMLEHARKKCEAFGANVLLKQADVLTYPYELADIFISNYTLQFIRPLLREDLIQIIANNLKDGGIFLFSEKVISHHPKLHKDLIECYYDFKKTQGYSEYEIMQKREALENVLIPYSEEENIKMVLDNGFSHCEVIFRWANFATFIAIK</sequence>
<evidence type="ECO:0000313" key="4">
    <source>
        <dbReference type="EMBL" id="SFV75823.1"/>
    </source>
</evidence>
<protein>
    <submittedName>
        <fullName evidence="4">tRNA (Uridine-5-oxyacetic acid methyl ester) 34 synthase</fullName>
    </submittedName>
</protein>
<evidence type="ECO:0000256" key="2">
    <source>
        <dbReference type="ARBA" id="ARBA00022691"/>
    </source>
</evidence>
<dbReference type="GO" id="GO:0002098">
    <property type="term" value="P:tRNA wobble uridine modification"/>
    <property type="evidence" value="ECO:0007669"/>
    <property type="project" value="InterPro"/>
</dbReference>
<reference evidence="4" key="1">
    <citation type="submission" date="2016-10" db="EMBL/GenBank/DDBJ databases">
        <authorList>
            <person name="de Groot N.N."/>
        </authorList>
    </citation>
    <scope>NUCLEOTIDE SEQUENCE</scope>
</reference>
<evidence type="ECO:0000256" key="1">
    <source>
        <dbReference type="ARBA" id="ARBA00022679"/>
    </source>
</evidence>
<name>A0A1W1D5B8_9ZZZZ</name>
<organism evidence="4">
    <name type="scientific">hydrothermal vent metagenome</name>
    <dbReference type="NCBI Taxonomy" id="652676"/>
    <lineage>
        <taxon>unclassified sequences</taxon>
        <taxon>metagenomes</taxon>
        <taxon>ecological metagenomes</taxon>
    </lineage>
</organism>
<accession>A0A1W1D5B8</accession>
<keyword evidence="2" id="KW-0949">S-adenosyl-L-methionine</keyword>
<dbReference type="InterPro" id="IPR005271">
    <property type="entry name" value="CmoA"/>
</dbReference>